<keyword evidence="2" id="KW-1185">Reference proteome</keyword>
<dbReference type="Proteomes" id="UP000094412">
    <property type="component" value="Unassembled WGS sequence"/>
</dbReference>
<accession>A0A1C2DNJ5</accession>
<comment type="caution">
    <text evidence="1">The sequence shown here is derived from an EMBL/GenBank/DDBJ whole genome shotgun (WGS) entry which is preliminary data.</text>
</comment>
<name>A0A1C2DNJ5_9HYPH</name>
<sequence>MSLFHMKRFAFAILFLRGQAYMHCSKRAAPLHQAKATRLSNRLEKVMKLFTRLFTRRQTNLTTALERQRLAKTMPGQTAAVAAARLGFVA</sequence>
<proteinExistence type="predicted"/>
<protein>
    <submittedName>
        <fullName evidence="1">Uncharacterized protein</fullName>
    </submittedName>
</protein>
<dbReference type="EMBL" id="MDEO01000033">
    <property type="protein sequence ID" value="OCX16344.1"/>
    <property type="molecule type" value="Genomic_DNA"/>
</dbReference>
<evidence type="ECO:0000313" key="1">
    <source>
        <dbReference type="EMBL" id="OCX16344.1"/>
    </source>
</evidence>
<organism evidence="1 2">
    <name type="scientific">Mesorhizobium hungaricum</name>
    <dbReference type="NCBI Taxonomy" id="1566387"/>
    <lineage>
        <taxon>Bacteria</taxon>
        <taxon>Pseudomonadati</taxon>
        <taxon>Pseudomonadota</taxon>
        <taxon>Alphaproteobacteria</taxon>
        <taxon>Hyphomicrobiales</taxon>
        <taxon>Phyllobacteriaceae</taxon>
        <taxon>Mesorhizobium</taxon>
    </lineage>
</organism>
<dbReference type="STRING" id="1566387.QV13_16050"/>
<evidence type="ECO:0000313" key="2">
    <source>
        <dbReference type="Proteomes" id="UP000094412"/>
    </source>
</evidence>
<reference evidence="1 2" key="1">
    <citation type="submission" date="2016-08" db="EMBL/GenBank/DDBJ databases">
        <title>Whole genome sequence of Mesorhizobium sp. strain UASWS1009 isolated from industrial sewage.</title>
        <authorList>
            <person name="Crovadore J."/>
            <person name="Calmin G."/>
            <person name="Chablais R."/>
            <person name="Cochard B."/>
            <person name="Lefort F."/>
        </authorList>
    </citation>
    <scope>NUCLEOTIDE SEQUENCE [LARGE SCALE GENOMIC DNA]</scope>
    <source>
        <strain evidence="1 2">UASWS1009</strain>
    </source>
</reference>
<dbReference type="AlphaFoldDB" id="A0A1C2DNJ5"/>
<gene>
    <name evidence="1" type="ORF">QV13_16050</name>
</gene>